<dbReference type="KEGG" id="pbf:CFX0092_A1256"/>
<dbReference type="Proteomes" id="UP000215027">
    <property type="component" value="Chromosome I"/>
</dbReference>
<evidence type="ECO:0000313" key="4">
    <source>
        <dbReference type="Proteomes" id="UP000215027"/>
    </source>
</evidence>
<dbReference type="PROSITE" id="PS50175">
    <property type="entry name" value="ASP_PROT_RETROV"/>
    <property type="match status" value="1"/>
</dbReference>
<name>A0A160T0V8_9CHLR</name>
<dbReference type="InterPro" id="IPR001995">
    <property type="entry name" value="Peptidase_A2_cat"/>
</dbReference>
<accession>A0A160T0V8</accession>
<organism evidence="3 4">
    <name type="scientific">Candidatus Promineifilum breve</name>
    <dbReference type="NCBI Taxonomy" id="1806508"/>
    <lineage>
        <taxon>Bacteria</taxon>
        <taxon>Bacillati</taxon>
        <taxon>Chloroflexota</taxon>
        <taxon>Ardenticatenia</taxon>
        <taxon>Candidatus Promineifilales</taxon>
        <taxon>Candidatus Promineifilaceae</taxon>
        <taxon>Candidatus Promineifilum</taxon>
    </lineage>
</organism>
<keyword evidence="4" id="KW-1185">Reference proteome</keyword>
<dbReference type="InterPro" id="IPR021109">
    <property type="entry name" value="Peptidase_aspartic_dom_sf"/>
</dbReference>
<dbReference type="GO" id="GO:0006508">
    <property type="term" value="P:proteolysis"/>
    <property type="evidence" value="ECO:0007669"/>
    <property type="project" value="InterPro"/>
</dbReference>
<evidence type="ECO:0000313" key="3">
    <source>
        <dbReference type="EMBL" id="CUS03134.2"/>
    </source>
</evidence>
<dbReference type="GO" id="GO:0004190">
    <property type="term" value="F:aspartic-type endopeptidase activity"/>
    <property type="evidence" value="ECO:0007669"/>
    <property type="project" value="InterPro"/>
</dbReference>
<dbReference type="Pfam" id="PF13650">
    <property type="entry name" value="Asp_protease_2"/>
    <property type="match status" value="1"/>
</dbReference>
<evidence type="ECO:0000259" key="2">
    <source>
        <dbReference type="PROSITE" id="PS50175"/>
    </source>
</evidence>
<dbReference type="SUPFAM" id="SSF50630">
    <property type="entry name" value="Acid proteases"/>
    <property type="match status" value="1"/>
</dbReference>
<dbReference type="InterPro" id="IPR001969">
    <property type="entry name" value="Aspartic_peptidase_AS"/>
</dbReference>
<dbReference type="CDD" id="cd00303">
    <property type="entry name" value="retropepsin_like"/>
    <property type="match status" value="1"/>
</dbReference>
<evidence type="ECO:0000256" key="1">
    <source>
        <dbReference type="ARBA" id="ARBA00022801"/>
    </source>
</evidence>
<dbReference type="AlphaFoldDB" id="A0A160T0V8"/>
<dbReference type="Gene3D" id="2.40.70.10">
    <property type="entry name" value="Acid Proteases"/>
    <property type="match status" value="1"/>
</dbReference>
<gene>
    <name evidence="3" type="ORF">CFX0092_A1256</name>
</gene>
<sequence>MRLTQMTPYNSELFDPPAPLAAVEVRGSDRESALITISMLIDSGADVTLVPKSCVDNLGITVVADQTYELMGFDGSRSFAPVVWVEMIFLKRIFRGRFLIIDQEWGILGRDVLNHLPIVLDGPKLSWGEAPR</sequence>
<proteinExistence type="predicted"/>
<keyword evidence="1" id="KW-0378">Hydrolase</keyword>
<dbReference type="PROSITE" id="PS00141">
    <property type="entry name" value="ASP_PROTEASE"/>
    <property type="match status" value="1"/>
</dbReference>
<reference evidence="3" key="1">
    <citation type="submission" date="2016-01" db="EMBL/GenBank/DDBJ databases">
        <authorList>
            <person name="Mcilroy J.S."/>
            <person name="Karst M S."/>
            <person name="Albertsen M."/>
        </authorList>
    </citation>
    <scope>NUCLEOTIDE SEQUENCE</scope>
    <source>
        <strain evidence="3">Cfx-K</strain>
    </source>
</reference>
<feature type="domain" description="Peptidase A2" evidence="2">
    <location>
        <begin position="37"/>
        <end position="112"/>
    </location>
</feature>
<protein>
    <recommendedName>
        <fullName evidence="2">Peptidase A2 domain-containing protein</fullName>
    </recommendedName>
</protein>
<dbReference type="EMBL" id="LN890655">
    <property type="protein sequence ID" value="CUS03134.2"/>
    <property type="molecule type" value="Genomic_DNA"/>
</dbReference>